<dbReference type="EMBL" id="RBPH01000092">
    <property type="protein sequence ID" value="RMN82841.1"/>
    <property type="molecule type" value="Genomic_DNA"/>
</dbReference>
<comment type="caution">
    <text evidence="1">The sequence shown here is derived from an EMBL/GenBank/DDBJ whole genome shotgun (WGS) entry which is preliminary data.</text>
</comment>
<gene>
    <name evidence="1" type="ORF">ALQ53_200229</name>
</gene>
<evidence type="ECO:0000313" key="2">
    <source>
        <dbReference type="Proteomes" id="UP000269335"/>
    </source>
</evidence>
<organism evidence="1 2">
    <name type="scientific">Pseudomonas cannabina</name>
    <dbReference type="NCBI Taxonomy" id="86840"/>
    <lineage>
        <taxon>Bacteria</taxon>
        <taxon>Pseudomonadati</taxon>
        <taxon>Pseudomonadota</taxon>
        <taxon>Gammaproteobacteria</taxon>
        <taxon>Pseudomonadales</taxon>
        <taxon>Pseudomonadaceae</taxon>
        <taxon>Pseudomonas</taxon>
    </lineage>
</organism>
<dbReference type="AlphaFoldDB" id="A0AB37QAS8"/>
<accession>A0AB37QAS8</accession>
<dbReference type="Proteomes" id="UP000269335">
    <property type="component" value="Unassembled WGS sequence"/>
</dbReference>
<reference evidence="1 2" key="1">
    <citation type="submission" date="2018-08" db="EMBL/GenBank/DDBJ databases">
        <title>Recombination of ecologically and evolutionarily significant loci maintains genetic cohesion in the Pseudomonas syringae species complex.</title>
        <authorList>
            <person name="Dillon M."/>
            <person name="Thakur S."/>
            <person name="Almeida R.N.D."/>
            <person name="Weir B.S."/>
            <person name="Guttman D.S."/>
        </authorList>
    </citation>
    <scope>NUCLEOTIDE SEQUENCE [LARGE SCALE GENOMIC DNA]</scope>
    <source>
        <strain evidence="1 2">ICMP 15201</strain>
    </source>
</reference>
<sequence>MVINNGPHDKAQIDVSAATRSQERAICSRRLPCSKKPRLLDVLTGAGSVAANVSRKRWNASRCG</sequence>
<evidence type="ECO:0000313" key="1">
    <source>
        <dbReference type="EMBL" id="RMN82841.1"/>
    </source>
</evidence>
<protein>
    <submittedName>
        <fullName evidence="1">Uncharacterized protein</fullName>
    </submittedName>
</protein>
<proteinExistence type="predicted"/>
<name>A0AB37QAS8_PSECA</name>